<evidence type="ECO:0000313" key="10">
    <source>
        <dbReference type="EMBL" id="ASG68780.1"/>
    </source>
</evidence>
<sequence>MSSFEKVLNTWSARLVNPVLLLFCLIFVYYAVRLVLKSRAVAILSTVITMTTIMILFVGRYLDIDLGIAVFLNLTLLSYWISLKYDDNYRKSTYWLIIAFVFSGLAVMTKGLMGIVFPMAIVGIYSIVMLEWKRLLDIRLYLGLIIVLVISVPWIVAVDDRYSGFAYYYIMVQQVLRYATNSQDRDVSIIIYFLASIAAFFPWTFFLPQALRKFFSKKSFKDRKNNKLEWFLFIWGSFIFVFFAMSKSFLFGYLTPLILPFGILIAIYIDKLSKGSFSKLDKLSIIVPTFLFALLPIASIVILALPMVRGYIWQVAILLLPIFIISILATFILVKAIKKNKSLKR</sequence>
<evidence type="ECO:0000256" key="6">
    <source>
        <dbReference type="ARBA" id="ARBA00022989"/>
    </source>
</evidence>
<feature type="transmembrane region" description="Helical" evidence="8">
    <location>
        <begin position="15"/>
        <end position="32"/>
    </location>
</feature>
<feature type="transmembrane region" description="Helical" evidence="8">
    <location>
        <begin position="311"/>
        <end position="334"/>
    </location>
</feature>
<comment type="subcellular location">
    <subcellularLocation>
        <location evidence="1">Cell membrane</location>
        <topology evidence="1">Multi-pass membrane protein</topology>
    </subcellularLocation>
</comment>
<keyword evidence="3" id="KW-0328">Glycosyltransferase</keyword>
<feature type="transmembrane region" description="Helical" evidence="8">
    <location>
        <begin position="115"/>
        <end position="132"/>
    </location>
</feature>
<feature type="transmembrane region" description="Helical" evidence="8">
    <location>
        <begin position="228"/>
        <end position="245"/>
    </location>
</feature>
<dbReference type="Proteomes" id="UP000249910">
    <property type="component" value="Chromosome"/>
</dbReference>
<dbReference type="RefSeq" id="WP_088773246.1">
    <property type="nucleotide sequence ID" value="NZ_AP023082.1"/>
</dbReference>
<reference evidence="10 11" key="1">
    <citation type="submission" date="2017-06" db="EMBL/GenBank/DDBJ databases">
        <title>Complete genome of Francisella halioticida.</title>
        <authorList>
            <person name="Sjodin A."/>
        </authorList>
    </citation>
    <scope>NUCLEOTIDE SEQUENCE [LARGE SCALE GENOMIC DNA]</scope>
    <source>
        <strain evidence="10 11">DSM 23729</strain>
    </source>
</reference>
<feature type="transmembrane region" description="Helical" evidence="8">
    <location>
        <begin position="189"/>
        <end position="207"/>
    </location>
</feature>
<evidence type="ECO:0000256" key="5">
    <source>
        <dbReference type="ARBA" id="ARBA00022692"/>
    </source>
</evidence>
<keyword evidence="11" id="KW-1185">Reference proteome</keyword>
<accession>A0ABM6M180</accession>
<proteinExistence type="predicted"/>
<dbReference type="Pfam" id="PF02366">
    <property type="entry name" value="PMT"/>
    <property type="match status" value="1"/>
</dbReference>
<evidence type="ECO:0000259" key="9">
    <source>
        <dbReference type="Pfam" id="PF02366"/>
    </source>
</evidence>
<protein>
    <recommendedName>
        <fullName evidence="9">ArnT-like N-terminal domain-containing protein</fullName>
    </recommendedName>
</protein>
<evidence type="ECO:0000256" key="1">
    <source>
        <dbReference type="ARBA" id="ARBA00004651"/>
    </source>
</evidence>
<evidence type="ECO:0000256" key="2">
    <source>
        <dbReference type="ARBA" id="ARBA00022475"/>
    </source>
</evidence>
<evidence type="ECO:0000256" key="8">
    <source>
        <dbReference type="SAM" id="Phobius"/>
    </source>
</evidence>
<organism evidence="10 11">
    <name type="scientific">Francisella halioticida</name>
    <dbReference type="NCBI Taxonomy" id="549298"/>
    <lineage>
        <taxon>Bacteria</taxon>
        <taxon>Pseudomonadati</taxon>
        <taxon>Pseudomonadota</taxon>
        <taxon>Gammaproteobacteria</taxon>
        <taxon>Thiotrichales</taxon>
        <taxon>Francisellaceae</taxon>
        <taxon>Francisella</taxon>
    </lineage>
</organism>
<feature type="transmembrane region" description="Helical" evidence="8">
    <location>
        <begin position="283"/>
        <end position="305"/>
    </location>
</feature>
<dbReference type="InterPro" id="IPR003342">
    <property type="entry name" value="ArnT-like_N"/>
</dbReference>
<name>A0ABM6M180_9GAMM</name>
<evidence type="ECO:0000313" key="11">
    <source>
        <dbReference type="Proteomes" id="UP000249910"/>
    </source>
</evidence>
<evidence type="ECO:0000256" key="3">
    <source>
        <dbReference type="ARBA" id="ARBA00022676"/>
    </source>
</evidence>
<dbReference type="PANTHER" id="PTHR33908:SF3">
    <property type="entry name" value="UNDECAPRENYL PHOSPHATE-ALPHA-4-AMINO-4-DEOXY-L-ARABINOSE ARABINOSYL TRANSFERASE"/>
    <property type="match status" value="1"/>
</dbReference>
<feature type="transmembrane region" description="Helical" evidence="8">
    <location>
        <begin position="39"/>
        <end position="58"/>
    </location>
</feature>
<gene>
    <name evidence="10" type="ORF">CDV26_10670</name>
</gene>
<keyword evidence="2" id="KW-1003">Cell membrane</keyword>
<keyword evidence="6 8" id="KW-1133">Transmembrane helix</keyword>
<keyword evidence="4" id="KW-0808">Transferase</keyword>
<dbReference type="PANTHER" id="PTHR33908">
    <property type="entry name" value="MANNOSYLTRANSFERASE YKCB-RELATED"/>
    <property type="match status" value="1"/>
</dbReference>
<feature type="domain" description="ArnT-like N-terminal" evidence="9">
    <location>
        <begin position="7"/>
        <end position="168"/>
    </location>
</feature>
<dbReference type="EMBL" id="CP022132">
    <property type="protein sequence ID" value="ASG68780.1"/>
    <property type="molecule type" value="Genomic_DNA"/>
</dbReference>
<keyword evidence="7 8" id="KW-0472">Membrane</keyword>
<feature type="transmembrane region" description="Helical" evidence="8">
    <location>
        <begin position="64"/>
        <end position="81"/>
    </location>
</feature>
<feature type="transmembrane region" description="Helical" evidence="8">
    <location>
        <begin position="139"/>
        <end position="157"/>
    </location>
</feature>
<dbReference type="InterPro" id="IPR050297">
    <property type="entry name" value="LipidA_mod_glycosyltrf_83"/>
</dbReference>
<feature type="transmembrane region" description="Helical" evidence="8">
    <location>
        <begin position="251"/>
        <end position="271"/>
    </location>
</feature>
<evidence type="ECO:0000256" key="4">
    <source>
        <dbReference type="ARBA" id="ARBA00022679"/>
    </source>
</evidence>
<keyword evidence="5 8" id="KW-0812">Transmembrane</keyword>
<evidence type="ECO:0000256" key="7">
    <source>
        <dbReference type="ARBA" id="ARBA00023136"/>
    </source>
</evidence>